<proteinExistence type="predicted"/>
<accession>A0ABQ5F802</accession>
<evidence type="ECO:0000313" key="1">
    <source>
        <dbReference type="EMBL" id="GJT59199.1"/>
    </source>
</evidence>
<dbReference type="Proteomes" id="UP001151760">
    <property type="component" value="Unassembled WGS sequence"/>
</dbReference>
<dbReference type="PANTHER" id="PTHR33116">
    <property type="entry name" value="REVERSE TRANSCRIPTASE ZINC-BINDING DOMAIN-CONTAINING PROTEIN-RELATED-RELATED"/>
    <property type="match status" value="1"/>
</dbReference>
<comment type="caution">
    <text evidence="1">The sequence shown here is derived from an EMBL/GenBank/DDBJ whole genome shotgun (WGS) entry which is preliminary data.</text>
</comment>
<gene>
    <name evidence="1" type="ORF">Tco_1002732</name>
</gene>
<dbReference type="EMBL" id="BQNB010017087">
    <property type="protein sequence ID" value="GJT59199.1"/>
    <property type="molecule type" value="Genomic_DNA"/>
</dbReference>
<evidence type="ECO:0000313" key="2">
    <source>
        <dbReference type="Proteomes" id="UP001151760"/>
    </source>
</evidence>
<reference evidence="1" key="2">
    <citation type="submission" date="2022-01" db="EMBL/GenBank/DDBJ databases">
        <authorList>
            <person name="Yamashiro T."/>
            <person name="Shiraishi A."/>
            <person name="Satake H."/>
            <person name="Nakayama K."/>
        </authorList>
    </citation>
    <scope>NUCLEOTIDE SEQUENCE</scope>
</reference>
<sequence>MDNATVQLCLSGTERVEYARVLIEFVVEKGFKEEICIQYRNKENQVKGTKSVKYLERMMEERGMVRIMMIMGVNVESAYVKQAAAKLGCLVLHSPFYYLGTKVRGFMSRVQAWQEIVEKVKSRLTIGKMKTLSIEGDLTLLKIKSILNGQNLVSRKASWVKNGTKTFWRTKNRRDGVKVHSTWVPSGKSCWLSILNEVRALKEQLEVRAFSLWPPHERLFDELRLPNLGMETRWIKCVPIKINVLAWKIWRDALPTRFNISRRGFIEVNYKKNVDRRKNGQAFYNDRGGGKSYKNNEWNRNGVYRRKEGVNDVQKEGQRKEAKGNNVPSTVTSKLLESLRARFFWGADLGERKLHWIAWNRCFSSRDSGGLGVGSLAAFNKALLFKWKWRLRDNPNDFGMPKESNGGDRPLMEHFPRLFPLDPDPSANSGTERKFSRRNFLGRLLDTENREVAFQILNGPL</sequence>
<protein>
    <submittedName>
        <fullName evidence="1">Uncharacterized protein</fullName>
    </submittedName>
</protein>
<name>A0ABQ5F802_9ASTR</name>
<reference evidence="1" key="1">
    <citation type="journal article" date="2022" name="Int. J. Mol. Sci.">
        <title>Draft Genome of Tanacetum Coccineum: Genomic Comparison of Closely Related Tanacetum-Family Plants.</title>
        <authorList>
            <person name="Yamashiro T."/>
            <person name="Shiraishi A."/>
            <person name="Nakayama K."/>
            <person name="Satake H."/>
        </authorList>
    </citation>
    <scope>NUCLEOTIDE SEQUENCE</scope>
</reference>
<keyword evidence="2" id="KW-1185">Reference proteome</keyword>
<dbReference type="PANTHER" id="PTHR33116:SF79">
    <property type="entry name" value="REVERSE TRANSCRIPTASE DOMAIN, ZINC FINGER, CCHC-TYPE-RELATED"/>
    <property type="match status" value="1"/>
</dbReference>
<organism evidence="1 2">
    <name type="scientific">Tanacetum coccineum</name>
    <dbReference type="NCBI Taxonomy" id="301880"/>
    <lineage>
        <taxon>Eukaryota</taxon>
        <taxon>Viridiplantae</taxon>
        <taxon>Streptophyta</taxon>
        <taxon>Embryophyta</taxon>
        <taxon>Tracheophyta</taxon>
        <taxon>Spermatophyta</taxon>
        <taxon>Magnoliopsida</taxon>
        <taxon>eudicotyledons</taxon>
        <taxon>Gunneridae</taxon>
        <taxon>Pentapetalae</taxon>
        <taxon>asterids</taxon>
        <taxon>campanulids</taxon>
        <taxon>Asterales</taxon>
        <taxon>Asteraceae</taxon>
        <taxon>Asteroideae</taxon>
        <taxon>Anthemideae</taxon>
        <taxon>Anthemidinae</taxon>
        <taxon>Tanacetum</taxon>
    </lineage>
</organism>